<organism evidence="9 10">
    <name type="scientific">Rhodohalobacter sulfatireducens</name>
    <dbReference type="NCBI Taxonomy" id="2911366"/>
    <lineage>
        <taxon>Bacteria</taxon>
        <taxon>Pseudomonadati</taxon>
        <taxon>Balneolota</taxon>
        <taxon>Balneolia</taxon>
        <taxon>Balneolales</taxon>
        <taxon>Balneolaceae</taxon>
        <taxon>Rhodohalobacter</taxon>
    </lineage>
</organism>
<dbReference type="GO" id="GO:0008233">
    <property type="term" value="F:peptidase activity"/>
    <property type="evidence" value="ECO:0007669"/>
    <property type="project" value="UniProtKB-KW"/>
</dbReference>
<reference evidence="9" key="1">
    <citation type="submission" date="2022-01" db="EMBL/GenBank/DDBJ databases">
        <authorList>
            <person name="Wang Y."/>
        </authorList>
    </citation>
    <scope>NUCLEOTIDE SEQUENCE</scope>
    <source>
        <strain evidence="9">WB101</strain>
    </source>
</reference>
<keyword evidence="6 7" id="KW-0472">Membrane</keyword>
<evidence type="ECO:0000313" key="10">
    <source>
        <dbReference type="Proteomes" id="UP001165366"/>
    </source>
</evidence>
<dbReference type="GO" id="GO:0006508">
    <property type="term" value="P:proteolysis"/>
    <property type="evidence" value="ECO:0007669"/>
    <property type="project" value="UniProtKB-KW"/>
</dbReference>
<reference evidence="9" key="2">
    <citation type="submission" date="2024-05" db="EMBL/GenBank/DDBJ databases">
        <title>Rhodohalobacter halophilus gen. nov., sp. nov., a moderately halophilic member of the family Balneolaceae.</title>
        <authorList>
            <person name="Xia J."/>
        </authorList>
    </citation>
    <scope>NUCLEOTIDE SEQUENCE</scope>
    <source>
        <strain evidence="9">WB101</strain>
    </source>
</reference>
<dbReference type="Gene3D" id="1.20.1540.10">
    <property type="entry name" value="Rhomboid-like"/>
    <property type="match status" value="1"/>
</dbReference>
<dbReference type="PANTHER" id="PTHR43731">
    <property type="entry name" value="RHOMBOID PROTEASE"/>
    <property type="match status" value="1"/>
</dbReference>
<keyword evidence="9" id="KW-0645">Protease</keyword>
<feature type="transmembrane region" description="Helical" evidence="7">
    <location>
        <begin position="169"/>
        <end position="190"/>
    </location>
</feature>
<dbReference type="Proteomes" id="UP001165366">
    <property type="component" value="Unassembled WGS sequence"/>
</dbReference>
<feature type="domain" description="Peptidase S54 rhomboid" evidence="8">
    <location>
        <begin position="42"/>
        <end position="186"/>
    </location>
</feature>
<comment type="similarity">
    <text evidence="2">Belongs to the peptidase S54 family.</text>
</comment>
<dbReference type="PANTHER" id="PTHR43731:SF14">
    <property type="entry name" value="PRESENILIN-ASSOCIATED RHOMBOID-LIKE PROTEIN, MITOCHONDRIAL"/>
    <property type="match status" value="1"/>
</dbReference>
<evidence type="ECO:0000256" key="2">
    <source>
        <dbReference type="ARBA" id="ARBA00009045"/>
    </source>
</evidence>
<evidence type="ECO:0000256" key="5">
    <source>
        <dbReference type="ARBA" id="ARBA00022989"/>
    </source>
</evidence>
<keyword evidence="4" id="KW-0378">Hydrolase</keyword>
<name>A0ABS9KEV9_9BACT</name>
<accession>A0ABS9KEV9</accession>
<keyword evidence="5 7" id="KW-1133">Transmembrane helix</keyword>
<feature type="transmembrane region" description="Helical" evidence="7">
    <location>
        <begin position="6"/>
        <end position="23"/>
    </location>
</feature>
<dbReference type="InterPro" id="IPR035952">
    <property type="entry name" value="Rhomboid-like_sf"/>
</dbReference>
<dbReference type="RefSeq" id="WP_237854741.1">
    <property type="nucleotide sequence ID" value="NZ_JAKLWS010000015.1"/>
</dbReference>
<evidence type="ECO:0000256" key="1">
    <source>
        <dbReference type="ARBA" id="ARBA00004141"/>
    </source>
</evidence>
<sequence>MTISVTIILIGITCVISLIALYGNEKIYELGMLRPYRTVRKNSWYEVISSGFLHGSLAHLLVNMFVLFFFGSVMEQVLGVYHFLALYISGLAVSSIPSFLFHRDNPSYATLGASGAVEAVLFSYIFVFPTEKLILLLLPIPIPAWLFGAAFLAYSIYEGQKGSMKINHEAHIAGAIWGILYLLFFVPNSIDHILTILGLL</sequence>
<proteinExistence type="inferred from homology"/>
<keyword evidence="3 7" id="KW-0812">Transmembrane</keyword>
<keyword evidence="10" id="KW-1185">Reference proteome</keyword>
<comment type="caution">
    <text evidence="9">The sequence shown here is derived from an EMBL/GenBank/DDBJ whole genome shotgun (WGS) entry which is preliminary data.</text>
</comment>
<dbReference type="InterPro" id="IPR050925">
    <property type="entry name" value="Rhomboid_protease_S54"/>
</dbReference>
<feature type="transmembrane region" description="Helical" evidence="7">
    <location>
        <begin position="44"/>
        <end position="68"/>
    </location>
</feature>
<protein>
    <submittedName>
        <fullName evidence="9">Rhomboid family intramembrane serine protease</fullName>
    </submittedName>
</protein>
<dbReference type="SUPFAM" id="SSF144091">
    <property type="entry name" value="Rhomboid-like"/>
    <property type="match status" value="1"/>
</dbReference>
<dbReference type="EMBL" id="JAKLWS010000015">
    <property type="protein sequence ID" value="MCG2589379.1"/>
    <property type="molecule type" value="Genomic_DNA"/>
</dbReference>
<feature type="transmembrane region" description="Helical" evidence="7">
    <location>
        <begin position="133"/>
        <end position="157"/>
    </location>
</feature>
<evidence type="ECO:0000256" key="3">
    <source>
        <dbReference type="ARBA" id="ARBA00022692"/>
    </source>
</evidence>
<evidence type="ECO:0000256" key="4">
    <source>
        <dbReference type="ARBA" id="ARBA00022801"/>
    </source>
</evidence>
<feature type="transmembrane region" description="Helical" evidence="7">
    <location>
        <begin position="108"/>
        <end position="127"/>
    </location>
</feature>
<evidence type="ECO:0000256" key="7">
    <source>
        <dbReference type="SAM" id="Phobius"/>
    </source>
</evidence>
<dbReference type="InterPro" id="IPR022764">
    <property type="entry name" value="Peptidase_S54_rhomboid_dom"/>
</dbReference>
<comment type="subcellular location">
    <subcellularLocation>
        <location evidence="1">Membrane</location>
        <topology evidence="1">Multi-pass membrane protein</topology>
    </subcellularLocation>
</comment>
<evidence type="ECO:0000313" key="9">
    <source>
        <dbReference type="EMBL" id="MCG2589379.1"/>
    </source>
</evidence>
<feature type="transmembrane region" description="Helical" evidence="7">
    <location>
        <begin position="80"/>
        <end position="101"/>
    </location>
</feature>
<dbReference type="Pfam" id="PF01694">
    <property type="entry name" value="Rhomboid"/>
    <property type="match status" value="1"/>
</dbReference>
<evidence type="ECO:0000256" key="6">
    <source>
        <dbReference type="ARBA" id="ARBA00023136"/>
    </source>
</evidence>
<evidence type="ECO:0000259" key="8">
    <source>
        <dbReference type="Pfam" id="PF01694"/>
    </source>
</evidence>
<gene>
    <name evidence="9" type="ORF">L6773_12440</name>
</gene>